<dbReference type="VEuPathDB" id="FungiDB:AAP_01550"/>
<feature type="region of interest" description="Disordered" evidence="10">
    <location>
        <begin position="465"/>
        <end position="500"/>
    </location>
</feature>
<name>A0A162IJA9_9EURO</name>
<evidence type="ECO:0000256" key="7">
    <source>
        <dbReference type="ARBA" id="ARBA00023163"/>
    </source>
</evidence>
<evidence type="ECO:0000256" key="8">
    <source>
        <dbReference type="ARBA" id="ARBA00023242"/>
    </source>
</evidence>
<proteinExistence type="predicted"/>
<dbReference type="GO" id="GO:0032931">
    <property type="term" value="F:histone H3K56 acetyltransferase activity"/>
    <property type="evidence" value="ECO:0007669"/>
    <property type="project" value="TreeGrafter"/>
</dbReference>
<accession>A0A162IJA9</accession>
<dbReference type="EMBL" id="AZGZ01000005">
    <property type="protein sequence ID" value="KZZ95062.1"/>
    <property type="molecule type" value="Genomic_DNA"/>
</dbReference>
<dbReference type="InterPro" id="IPR051236">
    <property type="entry name" value="HAT_RTT109-like"/>
</dbReference>
<keyword evidence="12" id="KW-1185">Reference proteome</keyword>
<dbReference type="EC" id="2.3.1.48" evidence="2"/>
<keyword evidence="8" id="KW-0539">Nucleus</keyword>
<reference evidence="11 12" key="1">
    <citation type="journal article" date="2016" name="Genome Biol. Evol.">
        <title>Divergent and convergent evolution of fungal pathogenicity.</title>
        <authorList>
            <person name="Shang Y."/>
            <person name="Xiao G."/>
            <person name="Zheng P."/>
            <person name="Cen K."/>
            <person name="Zhan S."/>
            <person name="Wang C."/>
        </authorList>
    </citation>
    <scope>NUCLEOTIDE SEQUENCE [LARGE SCALE GENOMIC DNA]</scope>
    <source>
        <strain evidence="11 12">ARSEF 7405</strain>
    </source>
</reference>
<dbReference type="InterPro" id="IPR013178">
    <property type="entry name" value="Histone_AcTrfase_Rtt109/CBP"/>
</dbReference>
<dbReference type="PANTHER" id="PTHR31571">
    <property type="entry name" value="ALTERED INHERITANCE OF MITOCHONDRIA PROTEIN 6"/>
    <property type="match status" value="1"/>
</dbReference>
<dbReference type="OrthoDB" id="3361892at2759"/>
<evidence type="ECO:0000313" key="12">
    <source>
        <dbReference type="Proteomes" id="UP000242877"/>
    </source>
</evidence>
<keyword evidence="7" id="KW-0804">Transcription</keyword>
<keyword evidence="5" id="KW-0007">Acetylation</keyword>
<evidence type="ECO:0000256" key="6">
    <source>
        <dbReference type="ARBA" id="ARBA00023015"/>
    </source>
</evidence>
<dbReference type="Pfam" id="PF08214">
    <property type="entry name" value="HAT_KAT11"/>
    <property type="match status" value="1"/>
</dbReference>
<evidence type="ECO:0000256" key="3">
    <source>
        <dbReference type="ARBA" id="ARBA00022679"/>
    </source>
</evidence>
<comment type="caution">
    <text evidence="11">The sequence shown here is derived from an EMBL/GenBank/DDBJ whole genome shotgun (WGS) entry which is preliminary data.</text>
</comment>
<dbReference type="Proteomes" id="UP000242877">
    <property type="component" value="Unassembled WGS sequence"/>
</dbReference>
<organism evidence="11 12">
    <name type="scientific">Ascosphaera apis ARSEF 7405</name>
    <dbReference type="NCBI Taxonomy" id="392613"/>
    <lineage>
        <taxon>Eukaryota</taxon>
        <taxon>Fungi</taxon>
        <taxon>Dikarya</taxon>
        <taxon>Ascomycota</taxon>
        <taxon>Pezizomycotina</taxon>
        <taxon>Eurotiomycetes</taxon>
        <taxon>Eurotiomycetidae</taxon>
        <taxon>Onygenales</taxon>
        <taxon>Ascosphaeraceae</taxon>
        <taxon>Ascosphaera</taxon>
    </lineage>
</organism>
<evidence type="ECO:0000256" key="10">
    <source>
        <dbReference type="SAM" id="MobiDB-lite"/>
    </source>
</evidence>
<evidence type="ECO:0000256" key="2">
    <source>
        <dbReference type="ARBA" id="ARBA00013184"/>
    </source>
</evidence>
<dbReference type="PROSITE" id="PS51728">
    <property type="entry name" value="RTT109_HAT"/>
    <property type="match status" value="1"/>
</dbReference>
<gene>
    <name evidence="11" type="ORF">AAP_01550</name>
</gene>
<dbReference type="GO" id="GO:0006355">
    <property type="term" value="P:regulation of DNA-templated transcription"/>
    <property type="evidence" value="ECO:0007669"/>
    <property type="project" value="InterPro"/>
</dbReference>
<evidence type="ECO:0000256" key="1">
    <source>
        <dbReference type="ARBA" id="ARBA00004123"/>
    </source>
</evidence>
<dbReference type="GO" id="GO:0006974">
    <property type="term" value="P:DNA damage response"/>
    <property type="evidence" value="ECO:0007669"/>
    <property type="project" value="UniProtKB-KW"/>
</dbReference>
<evidence type="ECO:0000256" key="4">
    <source>
        <dbReference type="ARBA" id="ARBA00022763"/>
    </source>
</evidence>
<sequence>MGASTLATQLAEALPKGTSLVVRHIKTASATCEPLFAHPPGCEDEKTTCERHFLLVSVPSQPKKGDNGNGNDAASEEGELFAFAIEVYVYTTDSLTVIFVSKADSTGYLQRACSASGAKPNVRALSTAFLSHIIELSQVPGKRLIASLFARSQNQYIFPGSATNGDKHILDDRALVKWWCRVLDPILRTFEPETHGDGAGIVQQATASTSKSEQEMTKASATAYLIVPGCDKFETRNFFPPLARSDPASATRWKNLYPLYQVCQDPAAPPRCLVPRFPDDPKARYLEELDSELSASTSQLQGAEQSNTTFEWRSVKTLDQFWELMAFRQECSSGRLVGFLWMVINPPGMVNDASSAKCESTPSVSDESKQNAAISAIEQGEFVLSSKDYLKLIRNLEDQDFGDVKISIESTQQVIKELSDISGREASGAFITGLATSTDNSTKRTAPVVSGVSDLTGLIKKRKATSIEPAKPPSDNFIPVNSADSNPQETEEKAVEPPKPVVNVLNSSFIRKKKKTG</sequence>
<protein>
    <recommendedName>
        <fullName evidence="2">histone acetyltransferase</fullName>
        <ecNumber evidence="2">2.3.1.48</ecNumber>
    </recommendedName>
</protein>
<comment type="catalytic activity">
    <reaction evidence="9">
        <text>L-lysyl-[histone] + acetyl-CoA = N(6)-acetyl-L-lysyl-[histone] + CoA + H(+)</text>
        <dbReference type="Rhea" id="RHEA:21992"/>
        <dbReference type="Rhea" id="RHEA-COMP:9845"/>
        <dbReference type="Rhea" id="RHEA-COMP:11338"/>
        <dbReference type="ChEBI" id="CHEBI:15378"/>
        <dbReference type="ChEBI" id="CHEBI:29969"/>
        <dbReference type="ChEBI" id="CHEBI:57287"/>
        <dbReference type="ChEBI" id="CHEBI:57288"/>
        <dbReference type="ChEBI" id="CHEBI:61930"/>
        <dbReference type="EC" id="2.3.1.48"/>
    </reaction>
    <physiologicalReaction direction="left-to-right" evidence="9">
        <dbReference type="Rhea" id="RHEA:21993"/>
    </physiologicalReaction>
</comment>
<evidence type="ECO:0000313" key="11">
    <source>
        <dbReference type="EMBL" id="KZZ95062.1"/>
    </source>
</evidence>
<dbReference type="AlphaFoldDB" id="A0A162IJA9"/>
<keyword evidence="3" id="KW-0808">Transferase</keyword>
<dbReference type="SMART" id="SM01250">
    <property type="entry name" value="KAT11"/>
    <property type="match status" value="1"/>
</dbReference>
<comment type="subcellular location">
    <subcellularLocation>
        <location evidence="1">Nucleus</location>
    </subcellularLocation>
</comment>
<keyword evidence="4" id="KW-0227">DNA damage</keyword>
<evidence type="ECO:0000256" key="9">
    <source>
        <dbReference type="ARBA" id="ARBA00048940"/>
    </source>
</evidence>
<dbReference type="PANTHER" id="PTHR31571:SF2">
    <property type="entry name" value="HISTONE ACETYLTRANSFERASE RTT109"/>
    <property type="match status" value="1"/>
</dbReference>
<dbReference type="GO" id="GO:0005634">
    <property type="term" value="C:nucleus"/>
    <property type="evidence" value="ECO:0007669"/>
    <property type="project" value="UniProtKB-SubCell"/>
</dbReference>
<dbReference type="InterPro" id="IPR016849">
    <property type="entry name" value="Rtt109"/>
</dbReference>
<evidence type="ECO:0000256" key="5">
    <source>
        <dbReference type="ARBA" id="ARBA00022990"/>
    </source>
</evidence>
<keyword evidence="6" id="KW-0805">Transcription regulation</keyword>